<proteinExistence type="predicted"/>
<organism evidence="1 2">
    <name type="scientific">Tanacetum coccineum</name>
    <dbReference type="NCBI Taxonomy" id="301880"/>
    <lineage>
        <taxon>Eukaryota</taxon>
        <taxon>Viridiplantae</taxon>
        <taxon>Streptophyta</taxon>
        <taxon>Embryophyta</taxon>
        <taxon>Tracheophyta</taxon>
        <taxon>Spermatophyta</taxon>
        <taxon>Magnoliopsida</taxon>
        <taxon>eudicotyledons</taxon>
        <taxon>Gunneridae</taxon>
        <taxon>Pentapetalae</taxon>
        <taxon>asterids</taxon>
        <taxon>campanulids</taxon>
        <taxon>Asterales</taxon>
        <taxon>Asteraceae</taxon>
        <taxon>Asteroideae</taxon>
        <taxon>Anthemideae</taxon>
        <taxon>Anthemidinae</taxon>
        <taxon>Tanacetum</taxon>
    </lineage>
</organism>
<sequence>MIIHKSNGTHEFANQVDELRALPSYVLRAARVQVPEDDMDDLQWTREKDGEFKIVDPQFMLGSELLEGLGPKMLGGTIGVEVILVIGHFVPSIVKVHPVGSYLYLALVNTLPVGL</sequence>
<accession>A0ABQ5BUQ1</accession>
<reference evidence="1" key="2">
    <citation type="submission" date="2022-01" db="EMBL/GenBank/DDBJ databases">
        <authorList>
            <person name="Yamashiro T."/>
            <person name="Shiraishi A."/>
            <person name="Satake H."/>
            <person name="Nakayama K."/>
        </authorList>
    </citation>
    <scope>NUCLEOTIDE SEQUENCE</scope>
</reference>
<comment type="caution">
    <text evidence="1">The sequence shown here is derived from an EMBL/GenBank/DDBJ whole genome shotgun (WGS) entry which is preliminary data.</text>
</comment>
<gene>
    <name evidence="1" type="ORF">Tco_0876744</name>
</gene>
<keyword evidence="2" id="KW-1185">Reference proteome</keyword>
<evidence type="ECO:0000313" key="2">
    <source>
        <dbReference type="Proteomes" id="UP001151760"/>
    </source>
</evidence>
<name>A0ABQ5BUQ1_9ASTR</name>
<dbReference type="Proteomes" id="UP001151760">
    <property type="component" value="Unassembled WGS sequence"/>
</dbReference>
<dbReference type="EMBL" id="BQNB010013607">
    <property type="protein sequence ID" value="GJT18038.1"/>
    <property type="molecule type" value="Genomic_DNA"/>
</dbReference>
<reference evidence="1" key="1">
    <citation type="journal article" date="2022" name="Int. J. Mol. Sci.">
        <title>Draft Genome of Tanacetum Coccineum: Genomic Comparison of Closely Related Tanacetum-Family Plants.</title>
        <authorList>
            <person name="Yamashiro T."/>
            <person name="Shiraishi A."/>
            <person name="Nakayama K."/>
            <person name="Satake H."/>
        </authorList>
    </citation>
    <scope>NUCLEOTIDE SEQUENCE</scope>
</reference>
<protein>
    <submittedName>
        <fullName evidence="1">Uncharacterized protein</fullName>
    </submittedName>
</protein>
<evidence type="ECO:0000313" key="1">
    <source>
        <dbReference type="EMBL" id="GJT18038.1"/>
    </source>
</evidence>